<dbReference type="GO" id="GO:0003676">
    <property type="term" value="F:nucleic acid binding"/>
    <property type="evidence" value="ECO:0007669"/>
    <property type="project" value="InterPro"/>
</dbReference>
<evidence type="ECO:0000313" key="4">
    <source>
        <dbReference type="Proteomes" id="UP000284431"/>
    </source>
</evidence>
<dbReference type="InterPro" id="IPR041527">
    <property type="entry name" value="YhcG_N"/>
</dbReference>
<dbReference type="RefSeq" id="WP_122134499.1">
    <property type="nucleotide sequence ID" value="NZ_JADNGD010000017.1"/>
</dbReference>
<proteinExistence type="predicted"/>
<sequence length="377" mass="43984">MNFEQLANIITDTHQQLQQSAVKAVNQCQTVRNWLMGFYIVEFEQNGEDRAQYGEQLLKKLEQRINQKGLNVTLFQRSRMFYGIYPQFRVLIEKIFTSSIYATLLPKLESSTEKQIYATLLPKLQKTDSSNNPSEIPTEKLISSISFAHFTELMKIDNPVKRMYYEMLTIQTGLSVRELRRQIGALSYERVGLSGNMENALAVIQQKIHPQTITDAVKDDYFFEFLNIPQQRASLLKEKELETLLLDHLRDFIIELGNGFCFEARQKRILIGDEFYFIDMVFYHRILKCHVLCELKVDTFNHAHVSQLYSYLNYYKAEVMEADDNPPIGILLVTDKNDALVQYTTAGLDEQIFVSKYQLQLPTEQQLKELILKTLRQ</sequence>
<dbReference type="Proteomes" id="UP000284431">
    <property type="component" value="Unassembled WGS sequence"/>
</dbReference>
<name>A0A413J1I2_9BACE</name>
<reference evidence="3 4" key="1">
    <citation type="submission" date="2018-08" db="EMBL/GenBank/DDBJ databases">
        <title>A genome reference for cultivated species of the human gut microbiota.</title>
        <authorList>
            <person name="Zou Y."/>
            <person name="Xue W."/>
            <person name="Luo G."/>
        </authorList>
    </citation>
    <scope>NUCLEOTIDE SEQUENCE [LARGE SCALE GENOMIC DNA]</scope>
    <source>
        <strain evidence="3 4">OF02-6LB</strain>
    </source>
</reference>
<feature type="domain" description="YhcG PDDEXK nuclease" evidence="1">
    <location>
        <begin position="215"/>
        <end position="368"/>
    </location>
</feature>
<dbReference type="PANTHER" id="PTHR30547:SF5">
    <property type="entry name" value="NUCLEASE YHCG-RELATED"/>
    <property type="match status" value="1"/>
</dbReference>
<feature type="domain" description="YhcG N-terminal" evidence="2">
    <location>
        <begin position="13"/>
        <end position="119"/>
    </location>
</feature>
<dbReference type="PANTHER" id="PTHR30547">
    <property type="entry name" value="UNCHARACTERIZED PROTEIN YHCG-RELATED"/>
    <property type="match status" value="1"/>
</dbReference>
<comment type="caution">
    <text evidence="3">The sequence shown here is derived from an EMBL/GenBank/DDBJ whole genome shotgun (WGS) entry which is preliminary data.</text>
</comment>
<dbReference type="InterPro" id="IPR011856">
    <property type="entry name" value="tRNA_endonuc-like_dom_sf"/>
</dbReference>
<dbReference type="Gene3D" id="3.40.1350.10">
    <property type="match status" value="1"/>
</dbReference>
<evidence type="ECO:0000313" key="3">
    <source>
        <dbReference type="EMBL" id="RGY24993.1"/>
    </source>
</evidence>
<dbReference type="EMBL" id="QSCS01000018">
    <property type="protein sequence ID" value="RGY24993.1"/>
    <property type="molecule type" value="Genomic_DNA"/>
</dbReference>
<gene>
    <name evidence="3" type="ORF">DXA49_12370</name>
</gene>
<evidence type="ECO:0000259" key="2">
    <source>
        <dbReference type="Pfam" id="PF17761"/>
    </source>
</evidence>
<dbReference type="InterPro" id="IPR053148">
    <property type="entry name" value="PD-DEXK-like_domain"/>
</dbReference>
<dbReference type="Pfam" id="PF17761">
    <property type="entry name" value="DUF1016_N"/>
    <property type="match status" value="1"/>
</dbReference>
<dbReference type="Pfam" id="PF06250">
    <property type="entry name" value="YhcG_C"/>
    <property type="match status" value="1"/>
</dbReference>
<dbReference type="AlphaFoldDB" id="A0A413J1I2"/>
<evidence type="ECO:0000259" key="1">
    <source>
        <dbReference type="Pfam" id="PF06250"/>
    </source>
</evidence>
<organism evidence="3 4">
    <name type="scientific">Bacteroides caccae</name>
    <dbReference type="NCBI Taxonomy" id="47678"/>
    <lineage>
        <taxon>Bacteria</taxon>
        <taxon>Pseudomonadati</taxon>
        <taxon>Bacteroidota</taxon>
        <taxon>Bacteroidia</taxon>
        <taxon>Bacteroidales</taxon>
        <taxon>Bacteroidaceae</taxon>
        <taxon>Bacteroides</taxon>
    </lineage>
</organism>
<accession>A0A413J1I2</accession>
<protein>
    <submittedName>
        <fullName evidence="3">DUF1016 family protein</fullName>
    </submittedName>
</protein>
<dbReference type="InterPro" id="IPR009362">
    <property type="entry name" value="YhcG_C"/>
</dbReference>